<evidence type="ECO:0000256" key="9">
    <source>
        <dbReference type="ARBA" id="ARBA00023014"/>
    </source>
</evidence>
<name>A0RW56_CENSY</name>
<evidence type="ECO:0000259" key="14">
    <source>
        <dbReference type="PROSITE" id="PS51918"/>
    </source>
</evidence>
<dbReference type="InterPro" id="IPR038135">
    <property type="entry name" value="Methylthiotransferase_N_sf"/>
</dbReference>
<evidence type="ECO:0000256" key="11">
    <source>
        <dbReference type="RuleBase" id="RU368081"/>
    </source>
</evidence>
<gene>
    <name evidence="15" type="ordered locus">CENSYa_0941</name>
</gene>
<dbReference type="AlphaFoldDB" id="A0RW56"/>
<evidence type="ECO:0000256" key="4">
    <source>
        <dbReference type="ARBA" id="ARBA00022679"/>
    </source>
</evidence>
<evidence type="ECO:0000256" key="7">
    <source>
        <dbReference type="ARBA" id="ARBA00022723"/>
    </source>
</evidence>
<feature type="domain" description="TRAM" evidence="12">
    <location>
        <begin position="363"/>
        <end position="421"/>
    </location>
</feature>
<dbReference type="Proteomes" id="UP000000758">
    <property type="component" value="Chromosome"/>
</dbReference>
<reference evidence="15 16" key="1">
    <citation type="journal article" date="2006" name="Proc. Natl. Acad. Sci. U.S.A.">
        <title>Genomic analysis of the uncultivated marine crenarchaeote Cenarchaeum symbiosum.</title>
        <authorList>
            <person name="Hallam S.J."/>
            <person name="Konstantinidis K.T."/>
            <person name="Putnam N."/>
            <person name="Schleper C."/>
            <person name="Watanabe Y."/>
            <person name="Sugahara J."/>
            <person name="Preston C."/>
            <person name="de la Torre J."/>
            <person name="Richardson P.M."/>
            <person name="DeLong E.F."/>
        </authorList>
    </citation>
    <scope>NUCLEOTIDE SEQUENCE [LARGE SCALE GENOMIC DNA]</scope>
    <source>
        <strain evidence="16">A</strain>
    </source>
</reference>
<dbReference type="Pfam" id="PF00919">
    <property type="entry name" value="UPF0004"/>
    <property type="match status" value="1"/>
</dbReference>
<dbReference type="SFLD" id="SFLDS00029">
    <property type="entry name" value="Radical_SAM"/>
    <property type="match status" value="1"/>
</dbReference>
<dbReference type="PROSITE" id="PS50926">
    <property type="entry name" value="TRAM"/>
    <property type="match status" value="1"/>
</dbReference>
<dbReference type="Gene3D" id="3.80.30.20">
    <property type="entry name" value="tm_1862 like domain"/>
    <property type="match status" value="1"/>
</dbReference>
<dbReference type="EC" id="2.8.4.5" evidence="11"/>
<proteinExistence type="inferred from homology"/>
<dbReference type="NCBIfam" id="TIGR00089">
    <property type="entry name" value="MiaB/RimO family radical SAM methylthiotransferase"/>
    <property type="match status" value="1"/>
</dbReference>
<dbReference type="InterPro" id="IPR023404">
    <property type="entry name" value="rSAM_horseshoe"/>
</dbReference>
<dbReference type="PROSITE" id="PS51918">
    <property type="entry name" value="RADICAL_SAM"/>
    <property type="match status" value="1"/>
</dbReference>
<comment type="cofactor">
    <cofactor evidence="11">
        <name>[4Fe-4S] cluster</name>
        <dbReference type="ChEBI" id="CHEBI:49883"/>
    </cofactor>
    <text evidence="11">Binds 1 or 2 [4Fe-4S] cluster. One cluster is coordinated with 3 cysteines and an exchangeable S-adenosyl-L-methionine.</text>
</comment>
<evidence type="ECO:0000313" key="16">
    <source>
        <dbReference type="Proteomes" id="UP000000758"/>
    </source>
</evidence>
<keyword evidence="5 11" id="KW-0949">S-adenosyl-L-methionine</keyword>
<dbReference type="GO" id="GO:0035598">
    <property type="term" value="F:tRNA (N(6)-L-threonylcarbamoyladenosine(37)-C(2))-methylthiotransferase activity"/>
    <property type="evidence" value="ECO:0007669"/>
    <property type="project" value="UniProtKB-UniRule"/>
</dbReference>
<dbReference type="PANTHER" id="PTHR11918">
    <property type="entry name" value="RADICAL SAM PROTEINS"/>
    <property type="match status" value="1"/>
</dbReference>
<dbReference type="InterPro" id="IPR002792">
    <property type="entry name" value="TRAM_dom"/>
</dbReference>
<evidence type="ECO:0000256" key="8">
    <source>
        <dbReference type="ARBA" id="ARBA00023004"/>
    </source>
</evidence>
<dbReference type="SUPFAM" id="SSF102114">
    <property type="entry name" value="Radical SAM enzymes"/>
    <property type="match status" value="1"/>
</dbReference>
<dbReference type="InterPro" id="IPR007197">
    <property type="entry name" value="rSAM"/>
</dbReference>
<evidence type="ECO:0000259" key="12">
    <source>
        <dbReference type="PROSITE" id="PS50926"/>
    </source>
</evidence>
<organism evidence="15 16">
    <name type="scientific">Cenarchaeum symbiosum (strain A)</name>
    <dbReference type="NCBI Taxonomy" id="414004"/>
    <lineage>
        <taxon>Archaea</taxon>
        <taxon>Nitrososphaerota</taxon>
        <taxon>Candidatus Cenarchaeales</taxon>
        <taxon>Candidatus Cenarchaeaceae</taxon>
        <taxon>Candidatus Cenarchaeum</taxon>
    </lineage>
</organism>
<keyword evidence="16" id="KW-1185">Reference proteome</keyword>
<dbReference type="InterPro" id="IPR013848">
    <property type="entry name" value="Methylthiotransferase_N"/>
</dbReference>
<keyword evidence="4 11" id="KW-0808">Transferase</keyword>
<dbReference type="PANTHER" id="PTHR11918:SF45">
    <property type="entry name" value="THREONYLCARBAMOYLADENOSINE TRNA METHYLTHIOTRANSFERASE"/>
    <property type="match status" value="1"/>
</dbReference>
<keyword evidence="7 11" id="KW-0479">Metal-binding</keyword>
<accession>A0RW56</accession>
<evidence type="ECO:0000256" key="10">
    <source>
        <dbReference type="ARBA" id="ARBA00051661"/>
    </source>
</evidence>
<dbReference type="GO" id="GO:0046872">
    <property type="term" value="F:metal ion binding"/>
    <property type="evidence" value="ECO:0007669"/>
    <property type="project" value="UniProtKB-UniRule"/>
</dbReference>
<evidence type="ECO:0000259" key="13">
    <source>
        <dbReference type="PROSITE" id="PS51449"/>
    </source>
</evidence>
<dbReference type="InterPro" id="IPR058240">
    <property type="entry name" value="rSAM_sf"/>
</dbReference>
<dbReference type="SFLD" id="SFLDG01082">
    <property type="entry name" value="B12-binding_domain_containing"/>
    <property type="match status" value="1"/>
</dbReference>
<comment type="similarity">
    <text evidence="2 11">Belongs to the methylthiotransferase family. CDKAL1 subfamily.</text>
</comment>
<dbReference type="Gene3D" id="3.40.50.12160">
    <property type="entry name" value="Methylthiotransferase, N-terminal domain"/>
    <property type="match status" value="1"/>
</dbReference>
<evidence type="ECO:0000256" key="3">
    <source>
        <dbReference type="ARBA" id="ARBA00022485"/>
    </source>
</evidence>
<keyword evidence="6 11" id="KW-0819">tRNA processing</keyword>
<evidence type="ECO:0000256" key="1">
    <source>
        <dbReference type="ARBA" id="ARBA00002399"/>
    </source>
</evidence>
<dbReference type="SMART" id="SM00729">
    <property type="entry name" value="Elp3"/>
    <property type="match status" value="1"/>
</dbReference>
<keyword evidence="3 11" id="KW-0004">4Fe-4S</keyword>
<evidence type="ECO:0000313" key="15">
    <source>
        <dbReference type="EMBL" id="ABK77573.1"/>
    </source>
</evidence>
<dbReference type="STRING" id="414004.CENSYa_0941"/>
<dbReference type="PROSITE" id="PS51449">
    <property type="entry name" value="MTTASE_N"/>
    <property type="match status" value="1"/>
</dbReference>
<evidence type="ECO:0000256" key="5">
    <source>
        <dbReference type="ARBA" id="ARBA00022691"/>
    </source>
</evidence>
<sequence length="421" mass="45749">MARIWIEAYGCSASQADSEMISGLLVNGGHTLAASPEESDAGVIVTCAVKDATANRMVHRIKMLGGRPLVVAGCLPKAEPGTMARISPGAALMGPNSIGRTVPVVEAALRGERRIELDDTDLTKTGLPKVRLNEAVGIVEIASGCLSECTFCQTKLAKGDLGSYRIGDIVRQVRAEVDDGCSEVWLTSTDNGCYGFDISEDLPGLLDAVITIPGRFRVRVGMMNPMYMPRIREGLAKSFQSDKLYRFLHIPVQSGSGRILGEMGRGRTAGIFADAARRFRSEFGGFTISTDVIVGFPGETDGDYESTEALIEEVRPDTVNLSRYSARPGTEAAGREQVDVQTVKRRSKRMYELSCRISLDRNKEWVGWKGDVLFSEATEGGIRGRNREYKPVYAEGAVLGETRQVRITKATNHCLVGEIES</sequence>
<feature type="domain" description="Radical SAM core" evidence="14">
    <location>
        <begin position="131"/>
        <end position="360"/>
    </location>
</feature>
<dbReference type="PROSITE" id="PS01278">
    <property type="entry name" value="MTTASE_RADICAL"/>
    <property type="match status" value="1"/>
</dbReference>
<dbReference type="HOGENOM" id="CLU_018697_4_2_2"/>
<protein>
    <recommendedName>
        <fullName evidence="11">tRNA-t(6)A37 methylthiotransferase</fullName>
        <ecNumber evidence="11">2.8.4.5</ecNumber>
    </recommendedName>
</protein>
<dbReference type="GO" id="GO:0051539">
    <property type="term" value="F:4 iron, 4 sulfur cluster binding"/>
    <property type="evidence" value="ECO:0007669"/>
    <property type="project" value="UniProtKB-UniRule"/>
</dbReference>
<dbReference type="InterPro" id="IPR005839">
    <property type="entry name" value="Methylthiotransferase"/>
</dbReference>
<dbReference type="Pfam" id="PF04055">
    <property type="entry name" value="Radical_SAM"/>
    <property type="match status" value="1"/>
</dbReference>
<dbReference type="EMBL" id="DP000238">
    <property type="protein sequence ID" value="ABK77573.1"/>
    <property type="molecule type" value="Genomic_DNA"/>
</dbReference>
<dbReference type="EnsemblBacteria" id="ABK77573">
    <property type="protein sequence ID" value="ABK77573"/>
    <property type="gene ID" value="CENSYa_0941"/>
</dbReference>
<dbReference type="InterPro" id="IPR006466">
    <property type="entry name" value="MiaB-like_arc_euk"/>
</dbReference>
<dbReference type="NCBIfam" id="TIGR01578">
    <property type="entry name" value="MiaB-like-B"/>
    <property type="match status" value="1"/>
</dbReference>
<comment type="catalytic activity">
    <reaction evidence="10 11">
        <text>N(6)-L-threonylcarbamoyladenosine(37) in tRNA + (sulfur carrier)-SH + AH2 + 2 S-adenosyl-L-methionine = 2-methylsulfanyl-N(6)-L-threonylcarbamoyladenosine(37) in tRNA + (sulfur carrier)-H + 5'-deoxyadenosine + L-methionine + A + S-adenosyl-L-homocysteine + 2 H(+)</text>
        <dbReference type="Rhea" id="RHEA:37075"/>
        <dbReference type="Rhea" id="RHEA-COMP:10163"/>
        <dbReference type="Rhea" id="RHEA-COMP:11092"/>
        <dbReference type="Rhea" id="RHEA-COMP:14737"/>
        <dbReference type="Rhea" id="RHEA-COMP:14739"/>
        <dbReference type="ChEBI" id="CHEBI:13193"/>
        <dbReference type="ChEBI" id="CHEBI:15378"/>
        <dbReference type="ChEBI" id="CHEBI:17319"/>
        <dbReference type="ChEBI" id="CHEBI:17499"/>
        <dbReference type="ChEBI" id="CHEBI:29917"/>
        <dbReference type="ChEBI" id="CHEBI:57844"/>
        <dbReference type="ChEBI" id="CHEBI:57856"/>
        <dbReference type="ChEBI" id="CHEBI:59789"/>
        <dbReference type="ChEBI" id="CHEBI:64428"/>
        <dbReference type="ChEBI" id="CHEBI:74418"/>
        <dbReference type="ChEBI" id="CHEBI:74420"/>
        <dbReference type="EC" id="2.8.4.5"/>
    </reaction>
</comment>
<evidence type="ECO:0000256" key="6">
    <source>
        <dbReference type="ARBA" id="ARBA00022694"/>
    </source>
</evidence>
<comment type="function">
    <text evidence="1 11">Catalyzes the methylthiolation of N6-threonylcarbamoyladenosine (t(6)A), leading to the formation of 2-methylthio-N6-threonylcarbamoyladenosine (ms(2)t(6)A) at position 37 in tRNAs that read codons beginning with adenine.</text>
</comment>
<feature type="domain" description="MTTase N-terminal" evidence="13">
    <location>
        <begin position="2"/>
        <end position="110"/>
    </location>
</feature>
<dbReference type="KEGG" id="csy:CENSYa_0941"/>
<dbReference type="InterPro" id="IPR020612">
    <property type="entry name" value="Methylthiotransferase_CS"/>
</dbReference>
<evidence type="ECO:0000256" key="2">
    <source>
        <dbReference type="ARBA" id="ARBA00008616"/>
    </source>
</evidence>
<dbReference type="PATRIC" id="fig|414004.10.peg.870"/>
<dbReference type="FunFam" id="3.80.30.20:FF:000002">
    <property type="entry name" value="threonylcarbamoyladenosine tRNA methylthiotransferase isoform X2"/>
    <property type="match status" value="1"/>
</dbReference>
<keyword evidence="8 11" id="KW-0408">Iron</keyword>
<dbReference type="InterPro" id="IPR006638">
    <property type="entry name" value="Elp3/MiaA/NifB-like_rSAM"/>
</dbReference>
<keyword evidence="9 11" id="KW-0411">Iron-sulfur</keyword>